<dbReference type="InterPro" id="IPR008978">
    <property type="entry name" value="HSP20-like_chaperone"/>
</dbReference>
<evidence type="ECO:0000256" key="2">
    <source>
        <dbReference type="ARBA" id="ARBA00013750"/>
    </source>
</evidence>
<evidence type="ECO:0000256" key="3">
    <source>
        <dbReference type="SAM" id="MobiDB-lite"/>
    </source>
</evidence>
<organism evidence="5 6">
    <name type="scientific">Limulus polyphemus</name>
    <name type="common">Atlantic horseshoe crab</name>
    <dbReference type="NCBI Taxonomy" id="6850"/>
    <lineage>
        <taxon>Eukaryota</taxon>
        <taxon>Metazoa</taxon>
        <taxon>Ecdysozoa</taxon>
        <taxon>Arthropoda</taxon>
        <taxon>Chelicerata</taxon>
        <taxon>Merostomata</taxon>
        <taxon>Xiphosura</taxon>
        <taxon>Limulidae</taxon>
        <taxon>Limulus</taxon>
    </lineage>
</organism>
<proteinExistence type="inferred from homology"/>
<dbReference type="InterPro" id="IPR007052">
    <property type="entry name" value="CS_dom"/>
</dbReference>
<reference evidence="6" key="1">
    <citation type="submission" date="2025-08" db="UniProtKB">
        <authorList>
            <consortium name="RefSeq"/>
        </authorList>
    </citation>
    <scope>IDENTIFICATION</scope>
    <source>
        <tissue evidence="6">Muscle</tissue>
    </source>
</reference>
<feature type="compositionally biased region" description="Low complexity" evidence="3">
    <location>
        <begin position="492"/>
        <end position="519"/>
    </location>
</feature>
<dbReference type="GeneID" id="106470522"/>
<protein>
    <recommendedName>
        <fullName evidence="2">Protein SHQ1 homolog</fullName>
    </recommendedName>
</protein>
<dbReference type="PANTHER" id="PTHR12967:SF0">
    <property type="entry name" value="PROTEIN SHQ1 HOMOLOG"/>
    <property type="match status" value="1"/>
</dbReference>
<evidence type="ECO:0000313" key="6">
    <source>
        <dbReference type="RefSeq" id="XP_022254831.1"/>
    </source>
</evidence>
<gene>
    <name evidence="6" type="primary">LOC106470522</name>
</gene>
<dbReference type="InterPro" id="IPR039742">
    <property type="entry name" value="Shq1"/>
</dbReference>
<evidence type="ECO:0000256" key="1">
    <source>
        <dbReference type="ARBA" id="ARBA00005607"/>
    </source>
</evidence>
<dbReference type="Gene3D" id="2.60.40.790">
    <property type="match status" value="1"/>
</dbReference>
<dbReference type="InterPro" id="IPR048696">
    <property type="entry name" value="SHQ1-like_CS"/>
</dbReference>
<sequence length="553" mass="62425">MIQKLGSKMLTPRFELTQNPQFVILVIHAPYTKVTDAELFFHGNDFKFFSKPYFLRLTLPGEVKENGNEKATYDAEKGTFTIKMPKMSPGEVFEGLDMITKLLTPSGKISAASPVIEVLDSTELKEDKDDDEFDWQIEQIPWSDDSTICGEKYGFANERYGVCTRLQEELPDLVDIKNPDHKSIEERRKERINAETAQFSDDHYLADMYQTELIQEVLEFQAPWEKLYYNLGNSGNADELVSFTEAEREQMKKLPKKEYLLNKATKQTLFLGLVDILYAYAYDVRTTEGEQTVESSWTISKLSATLSWLEVFTSLKSVTITTVRRSLCYPLLRNWNLAMKLIKDTQQILSLGRNFVLKCLLKIHDTLNDSDSRYVLNDLYITDYCVWVQNVKSKNFMSLAKALEKVEINKGDVNLDLEELEAAARLTLLEKEENVDIPTTDTSESCKSNSVALVGEQLDNLKLSETLSVTEEPSKKSSDQSDEDSATDSDDSSGSIGTSTSCSSCISSSSNSDVYSSAVSDDEGLSDSNDDSSDSEDSNENSSLLQKNCERKR</sequence>
<accession>A0ABM1TG25</accession>
<dbReference type="PROSITE" id="PS51203">
    <property type="entry name" value="CS"/>
    <property type="match status" value="1"/>
</dbReference>
<evidence type="ECO:0000313" key="5">
    <source>
        <dbReference type="Proteomes" id="UP000694941"/>
    </source>
</evidence>
<name>A0ABM1TG25_LIMPO</name>
<keyword evidence="5" id="KW-1185">Reference proteome</keyword>
<feature type="domain" description="CS" evidence="4">
    <location>
        <begin position="9"/>
        <end position="97"/>
    </location>
</feature>
<feature type="region of interest" description="Disordered" evidence="3">
    <location>
        <begin position="464"/>
        <end position="553"/>
    </location>
</feature>
<dbReference type="SUPFAM" id="SSF49764">
    <property type="entry name" value="HSP20-like chaperones"/>
    <property type="match status" value="1"/>
</dbReference>
<dbReference type="RefSeq" id="XP_022254831.1">
    <property type="nucleotide sequence ID" value="XM_022399123.1"/>
</dbReference>
<dbReference type="Proteomes" id="UP000694941">
    <property type="component" value="Unplaced"/>
</dbReference>
<dbReference type="PANTHER" id="PTHR12967">
    <property type="entry name" value="PROTEIN SHQ1 HOMOLOG"/>
    <property type="match status" value="1"/>
</dbReference>
<feature type="compositionally biased region" description="Acidic residues" evidence="3">
    <location>
        <begin position="480"/>
        <end position="491"/>
    </location>
</feature>
<dbReference type="Pfam" id="PF21413">
    <property type="entry name" value="SHQ1-like_CS"/>
    <property type="match status" value="1"/>
</dbReference>
<feature type="compositionally biased region" description="Acidic residues" evidence="3">
    <location>
        <begin position="520"/>
        <end position="539"/>
    </location>
</feature>
<dbReference type="InterPro" id="IPR007009">
    <property type="entry name" value="Shq1_C"/>
</dbReference>
<evidence type="ECO:0000259" key="4">
    <source>
        <dbReference type="PROSITE" id="PS51203"/>
    </source>
</evidence>
<dbReference type="Pfam" id="PF04925">
    <property type="entry name" value="SHQ1"/>
    <property type="match status" value="1"/>
</dbReference>
<comment type="similarity">
    <text evidence="1">Belongs to the SHQ1 family.</text>
</comment>